<dbReference type="PANTHER" id="PTHR30469:SF33">
    <property type="entry name" value="SLR1207 PROTEIN"/>
    <property type="match status" value="1"/>
</dbReference>
<dbReference type="Gene3D" id="1.10.287.470">
    <property type="entry name" value="Helix hairpin bin"/>
    <property type="match status" value="1"/>
</dbReference>
<evidence type="ECO:0000259" key="4">
    <source>
        <dbReference type="Pfam" id="PF25954"/>
    </source>
</evidence>
<reference evidence="6 7" key="1">
    <citation type="submission" date="2019-11" db="EMBL/GenBank/DDBJ databases">
        <title>Whole-genome sequence of a the green, strictly anaerobic photosynthetic bacterium Heliobacillus mobilis DSM 6151.</title>
        <authorList>
            <person name="Kyndt J.A."/>
            <person name="Meyer T.E."/>
        </authorList>
    </citation>
    <scope>NUCLEOTIDE SEQUENCE [LARGE SCALE GENOMIC DNA]</scope>
    <source>
        <strain evidence="6 7">DSM 6151</strain>
    </source>
</reference>
<dbReference type="InterPro" id="IPR058637">
    <property type="entry name" value="YknX-like_C"/>
</dbReference>
<organism evidence="6 7">
    <name type="scientific">Heliobacterium mobile</name>
    <name type="common">Heliobacillus mobilis</name>
    <dbReference type="NCBI Taxonomy" id="28064"/>
    <lineage>
        <taxon>Bacteria</taxon>
        <taxon>Bacillati</taxon>
        <taxon>Bacillota</taxon>
        <taxon>Clostridia</taxon>
        <taxon>Eubacteriales</taxon>
        <taxon>Heliobacteriaceae</taxon>
        <taxon>Heliobacterium</taxon>
    </lineage>
</organism>
<evidence type="ECO:0000259" key="5">
    <source>
        <dbReference type="Pfam" id="PF25989"/>
    </source>
</evidence>
<keyword evidence="7" id="KW-1185">Reference proteome</keyword>
<evidence type="ECO:0000313" key="7">
    <source>
        <dbReference type="Proteomes" id="UP000430670"/>
    </source>
</evidence>
<dbReference type="Proteomes" id="UP000430670">
    <property type="component" value="Unassembled WGS sequence"/>
</dbReference>
<dbReference type="InterPro" id="IPR058625">
    <property type="entry name" value="MdtA-like_BSH"/>
</dbReference>
<comment type="caution">
    <text evidence="6">The sequence shown here is derived from an EMBL/GenBank/DDBJ whole genome shotgun (WGS) entry which is preliminary data.</text>
</comment>
<dbReference type="GO" id="GO:0015562">
    <property type="term" value="F:efflux transmembrane transporter activity"/>
    <property type="evidence" value="ECO:0007669"/>
    <property type="project" value="TreeGrafter"/>
</dbReference>
<evidence type="ECO:0000256" key="2">
    <source>
        <dbReference type="SAM" id="Coils"/>
    </source>
</evidence>
<accession>A0A6I3SHC5</accession>
<proteinExistence type="inferred from homology"/>
<feature type="domain" description="CusB-like beta-barrel" evidence="4">
    <location>
        <begin position="270"/>
        <end position="350"/>
    </location>
</feature>
<dbReference type="Gene3D" id="2.40.50.100">
    <property type="match status" value="2"/>
</dbReference>
<dbReference type="EMBL" id="WNKU01000003">
    <property type="protein sequence ID" value="MTV48205.1"/>
    <property type="molecule type" value="Genomic_DNA"/>
</dbReference>
<dbReference type="Gene3D" id="2.40.420.20">
    <property type="match status" value="1"/>
</dbReference>
<dbReference type="RefSeq" id="WP_155475320.1">
    <property type="nucleotide sequence ID" value="NZ_WNKU01000003.1"/>
</dbReference>
<name>A0A6I3SHC5_HELMO</name>
<dbReference type="Pfam" id="PF25917">
    <property type="entry name" value="BSH_RND"/>
    <property type="match status" value="1"/>
</dbReference>
<dbReference type="OrthoDB" id="1803934at2"/>
<dbReference type="InterPro" id="IPR058792">
    <property type="entry name" value="Beta-barrel_RND_2"/>
</dbReference>
<dbReference type="PANTHER" id="PTHR30469">
    <property type="entry name" value="MULTIDRUG RESISTANCE PROTEIN MDTA"/>
    <property type="match status" value="1"/>
</dbReference>
<dbReference type="NCBIfam" id="TIGR01730">
    <property type="entry name" value="RND_mfp"/>
    <property type="match status" value="1"/>
</dbReference>
<comment type="similarity">
    <text evidence="1">Belongs to the membrane fusion protein (MFP) (TC 8.A.1) family.</text>
</comment>
<dbReference type="GO" id="GO:1990281">
    <property type="term" value="C:efflux pump complex"/>
    <property type="evidence" value="ECO:0007669"/>
    <property type="project" value="TreeGrafter"/>
</dbReference>
<dbReference type="InterPro" id="IPR006143">
    <property type="entry name" value="RND_pump_MFP"/>
</dbReference>
<dbReference type="Gene3D" id="2.40.30.170">
    <property type="match status" value="1"/>
</dbReference>
<dbReference type="Pfam" id="PF25954">
    <property type="entry name" value="Beta-barrel_RND_2"/>
    <property type="match status" value="1"/>
</dbReference>
<dbReference type="SUPFAM" id="SSF111369">
    <property type="entry name" value="HlyD-like secretion proteins"/>
    <property type="match status" value="2"/>
</dbReference>
<gene>
    <name evidence="6" type="ORF">GJ688_04300</name>
</gene>
<evidence type="ECO:0000259" key="3">
    <source>
        <dbReference type="Pfam" id="PF25917"/>
    </source>
</evidence>
<dbReference type="Pfam" id="PF25989">
    <property type="entry name" value="YknX_C"/>
    <property type="match status" value="1"/>
</dbReference>
<feature type="domain" description="YknX-like C-terminal permuted SH3-like" evidence="5">
    <location>
        <begin position="355"/>
        <end position="422"/>
    </location>
</feature>
<sequence>MLHSLKARWEEDFKKRKKWIAAALALIIAAGAWGVLGPAKTSSGAPVNAREVSTGDFEVSVVVSGKIEPYAKENITARVKGRLVKVFVEAGQTVKTGDVLALIDKEDMLRKESDARINLEVEQLNLEKNRQTALYELEKARETAEQSRKKMELNKKNLDRVQALFDSGAATKKELEEAQNTYEESGTQYRNDRLRADSIEANDLGTDLKLKAAQVQLKRQEWETAARDLEECSVKAPMDGMVLDVPVDPGDYISPETKIAVLGRTDRLNIKADVSEADLPLIGIGMAAQITGPSLGEKNLDGKVTVIAPQAVTKEKEQTEKTTVPVTVEVDNPGGIGRPGTNVDIRIQAARLSDVLTAPHEAIRDSRTGKEVLVVRDGKIAVSPVVTGLANDMMVEVKSGIQAGDWLVLNPPEELQEGTPVVILPPGAHPPAQEAK</sequence>
<protein>
    <submittedName>
        <fullName evidence="6">Efflux RND transporter periplasmic adaptor subunit</fullName>
    </submittedName>
</protein>
<dbReference type="AlphaFoldDB" id="A0A6I3SHC5"/>
<feature type="domain" description="Multidrug resistance protein MdtA-like barrel-sandwich hybrid" evidence="3">
    <location>
        <begin position="74"/>
        <end position="255"/>
    </location>
</feature>
<feature type="coiled-coil region" evidence="2">
    <location>
        <begin position="134"/>
        <end position="161"/>
    </location>
</feature>
<evidence type="ECO:0000313" key="6">
    <source>
        <dbReference type="EMBL" id="MTV48205.1"/>
    </source>
</evidence>
<keyword evidence="2" id="KW-0175">Coiled coil</keyword>
<evidence type="ECO:0000256" key="1">
    <source>
        <dbReference type="ARBA" id="ARBA00009477"/>
    </source>
</evidence>